<comment type="caution">
    <text evidence="1">The sequence shown here is derived from an EMBL/GenBank/DDBJ whole genome shotgun (WGS) entry which is preliminary data.</text>
</comment>
<proteinExistence type="predicted"/>
<protein>
    <submittedName>
        <fullName evidence="1">Uncharacterized protein</fullName>
    </submittedName>
</protein>
<sequence length="129" mass="14755">IVPDPEGKPIVSLIISGKEKRQQIFLTKGEHKIHGGLIFSFSEPVDKNAIFIYYGDSGLIIRFPENAQVSPMMGGETEDTEKGILFPFKKRKIYTYRDLQIVLLDFYDKAKIKWVPVPEDTYHPSINVL</sequence>
<feature type="non-terminal residue" evidence="1">
    <location>
        <position position="1"/>
    </location>
</feature>
<reference evidence="1" key="1">
    <citation type="journal article" date="2014" name="Front. Microbiol.">
        <title>High frequency of phylogenetically diverse reductive dehalogenase-homologous genes in deep subseafloor sedimentary metagenomes.</title>
        <authorList>
            <person name="Kawai M."/>
            <person name="Futagami T."/>
            <person name="Toyoda A."/>
            <person name="Takaki Y."/>
            <person name="Nishi S."/>
            <person name="Hori S."/>
            <person name="Arai W."/>
            <person name="Tsubouchi T."/>
            <person name="Morono Y."/>
            <person name="Uchiyama I."/>
            <person name="Ito T."/>
            <person name="Fujiyama A."/>
            <person name="Inagaki F."/>
            <person name="Takami H."/>
        </authorList>
    </citation>
    <scope>NUCLEOTIDE SEQUENCE</scope>
    <source>
        <strain evidence="1">Expedition CK06-06</strain>
    </source>
</reference>
<gene>
    <name evidence="1" type="ORF">S12H4_60803</name>
</gene>
<organism evidence="1">
    <name type="scientific">marine sediment metagenome</name>
    <dbReference type="NCBI Taxonomy" id="412755"/>
    <lineage>
        <taxon>unclassified sequences</taxon>
        <taxon>metagenomes</taxon>
        <taxon>ecological metagenomes</taxon>
    </lineage>
</organism>
<dbReference type="AlphaFoldDB" id="X1UG81"/>
<feature type="non-terminal residue" evidence="1">
    <location>
        <position position="129"/>
    </location>
</feature>
<dbReference type="EMBL" id="BARW01040125">
    <property type="protein sequence ID" value="GAJ16524.1"/>
    <property type="molecule type" value="Genomic_DNA"/>
</dbReference>
<name>X1UG81_9ZZZZ</name>
<accession>X1UG81</accession>
<evidence type="ECO:0000313" key="1">
    <source>
        <dbReference type="EMBL" id="GAJ16524.1"/>
    </source>
</evidence>